<keyword evidence="2" id="KW-1185">Reference proteome</keyword>
<accession>A0ABP1CEW1</accession>
<proteinExistence type="predicted"/>
<evidence type="ECO:0000313" key="1">
    <source>
        <dbReference type="EMBL" id="CAL1694121.1"/>
    </source>
</evidence>
<name>A0ABP1CEW1_9APHY</name>
<protein>
    <submittedName>
        <fullName evidence="1">Uncharacterized protein</fullName>
    </submittedName>
</protein>
<evidence type="ECO:0000313" key="2">
    <source>
        <dbReference type="Proteomes" id="UP001497453"/>
    </source>
</evidence>
<gene>
    <name evidence="1" type="ORF">GFSPODELE1_LOCUS167</name>
</gene>
<reference evidence="2" key="1">
    <citation type="submission" date="2024-04" db="EMBL/GenBank/DDBJ databases">
        <authorList>
            <person name="Shaw F."/>
            <person name="Minotto A."/>
        </authorList>
    </citation>
    <scope>NUCLEOTIDE SEQUENCE [LARGE SCALE GENOMIC DNA]</scope>
</reference>
<organism evidence="1 2">
    <name type="scientific">Somion occarium</name>
    <dbReference type="NCBI Taxonomy" id="3059160"/>
    <lineage>
        <taxon>Eukaryota</taxon>
        <taxon>Fungi</taxon>
        <taxon>Dikarya</taxon>
        <taxon>Basidiomycota</taxon>
        <taxon>Agaricomycotina</taxon>
        <taxon>Agaricomycetes</taxon>
        <taxon>Polyporales</taxon>
        <taxon>Cerrenaceae</taxon>
        <taxon>Somion</taxon>
    </lineage>
</organism>
<dbReference type="EMBL" id="OZ037944">
    <property type="protein sequence ID" value="CAL1694121.1"/>
    <property type="molecule type" value="Genomic_DNA"/>
</dbReference>
<sequence>MASKRQEENREAYALASPARSTIYARANDRILASHVNIFFSGYDCYLYGILRYTGADVEHTVDRLDSKLNGMQDRLSYIELAQSNMLPLTSLHRSADQRENEELMINISQVEDQKWTQSLYSYDDHHSMLSSEPERRPRQPRFKSEYSHQKVEASVQASEHLPPCSHSSYFYLDVRHCRVELGPFLFFFPGIGVWLAGWPC</sequence>
<dbReference type="Proteomes" id="UP001497453">
    <property type="component" value="Chromosome 1"/>
</dbReference>